<dbReference type="EMBL" id="PHNE01000004">
    <property type="protein sequence ID" value="PPE05211.1"/>
    <property type="molecule type" value="Genomic_DNA"/>
</dbReference>
<evidence type="ECO:0000256" key="1">
    <source>
        <dbReference type="SAM" id="Phobius"/>
    </source>
</evidence>
<feature type="transmembrane region" description="Helical" evidence="1">
    <location>
        <begin position="65"/>
        <end position="85"/>
    </location>
</feature>
<keyword evidence="1" id="KW-0472">Membrane</keyword>
<dbReference type="Gene3D" id="1.10.1760.20">
    <property type="match status" value="1"/>
</dbReference>
<reference evidence="2 3" key="1">
    <citation type="submission" date="2017-11" db="EMBL/GenBank/DDBJ databases">
        <title>Genome sequence of Entomoplasma lucivorax PIPN-2 (ATCC 49196).</title>
        <authorList>
            <person name="Lo W.-S."/>
            <person name="Gasparich G.E."/>
            <person name="Kuo C.-H."/>
        </authorList>
    </citation>
    <scope>NUCLEOTIDE SEQUENCE [LARGE SCALE GENOMIC DNA]</scope>
    <source>
        <strain evidence="2 3">PIPN-2</strain>
    </source>
</reference>
<feature type="transmembrane region" description="Helical" evidence="1">
    <location>
        <begin position="120"/>
        <end position="142"/>
    </location>
</feature>
<dbReference type="Proteomes" id="UP000237865">
    <property type="component" value="Unassembled WGS sequence"/>
</dbReference>
<keyword evidence="1" id="KW-1133">Transmembrane helix</keyword>
<dbReference type="RefSeq" id="WP_051437290.1">
    <property type="nucleotide sequence ID" value="NZ_PHNE01000004.1"/>
</dbReference>
<feature type="transmembrane region" description="Helical" evidence="1">
    <location>
        <begin position="30"/>
        <end position="53"/>
    </location>
</feature>
<organism evidence="2 3">
    <name type="scientific">Williamsoniiplasma lucivorax</name>
    <dbReference type="NCBI Taxonomy" id="209274"/>
    <lineage>
        <taxon>Bacteria</taxon>
        <taxon>Bacillati</taxon>
        <taxon>Mycoplasmatota</taxon>
        <taxon>Mollicutes</taxon>
        <taxon>Entomoplasmatales</taxon>
        <taxon>Williamsoniiplasma</taxon>
    </lineage>
</organism>
<evidence type="ECO:0000313" key="3">
    <source>
        <dbReference type="Proteomes" id="UP000237865"/>
    </source>
</evidence>
<name>A0A2S5RCZ6_9MOLU</name>
<comment type="caution">
    <text evidence="2">The sequence shown here is derived from an EMBL/GenBank/DDBJ whole genome shotgun (WGS) entry which is preliminary data.</text>
</comment>
<dbReference type="AlphaFoldDB" id="A0A2S5RCZ6"/>
<dbReference type="NCBIfam" id="TIGR04522">
    <property type="entry name" value="EcfS_MSC_0063"/>
    <property type="match status" value="1"/>
</dbReference>
<feature type="transmembrane region" description="Helical" evidence="1">
    <location>
        <begin position="162"/>
        <end position="179"/>
    </location>
</feature>
<dbReference type="InterPro" id="IPR030945">
    <property type="entry name" value="EcfS_MSC_0063"/>
</dbReference>
<keyword evidence="3" id="KW-1185">Reference proteome</keyword>
<keyword evidence="1" id="KW-0812">Transmembrane</keyword>
<protein>
    <submittedName>
        <fullName evidence="2">Uncharacterized protein</fullName>
    </submittedName>
</protein>
<dbReference type="STRING" id="1399797.GCA_000518285_00474"/>
<sequence>MKDFKKNKNIFMVWSHASMTWFSHFKQIKYIVQTGMTAALLVAIGMTTAFIKISDNVVFQAADGVYLALIPLIPGPMMLVAGLIYPTIIDLAAASFITIPAGIIVHILMFVVCKTLAKLITGYGAIPIACSLVLIYVLNAYLINLSTGTAHSAAITELTIDGIQYGVSTVFGVALFWAMNRKAFKKFLADEFPDPQAQLKVKMAANKNLEQAIEQQHLQN</sequence>
<accession>A0A2S5RCZ6</accession>
<proteinExistence type="predicted"/>
<gene>
    <name evidence="2" type="ORF">ELUCI_v1c07470</name>
</gene>
<feature type="transmembrane region" description="Helical" evidence="1">
    <location>
        <begin position="91"/>
        <end position="113"/>
    </location>
</feature>
<evidence type="ECO:0000313" key="2">
    <source>
        <dbReference type="EMBL" id="PPE05211.1"/>
    </source>
</evidence>